<dbReference type="AlphaFoldDB" id="A0A498RKM2"/>
<feature type="domain" description="Peptidase M48" evidence="8">
    <location>
        <begin position="81"/>
        <end position="259"/>
    </location>
</feature>
<evidence type="ECO:0000256" key="2">
    <source>
        <dbReference type="ARBA" id="ARBA00022723"/>
    </source>
</evidence>
<evidence type="ECO:0000313" key="10">
    <source>
        <dbReference type="Proteomes" id="UP000277811"/>
    </source>
</evidence>
<evidence type="ECO:0000256" key="1">
    <source>
        <dbReference type="ARBA" id="ARBA00022670"/>
    </source>
</evidence>
<comment type="cofactor">
    <cofactor evidence="6">
        <name>Zn(2+)</name>
        <dbReference type="ChEBI" id="CHEBI:29105"/>
    </cofactor>
    <text evidence="6">Binds 1 zinc ion per subunit.</text>
</comment>
<comment type="similarity">
    <text evidence="6">Belongs to the peptidase M48 family.</text>
</comment>
<keyword evidence="3 6" id="KW-0378">Hydrolase</keyword>
<dbReference type="PANTHER" id="PTHR22726">
    <property type="entry name" value="METALLOENDOPEPTIDASE OMA1"/>
    <property type="match status" value="1"/>
</dbReference>
<reference evidence="9 10" key="1">
    <citation type="submission" date="2018-06" db="EMBL/GenBank/DDBJ databases">
        <authorList>
            <person name="Strepis N."/>
        </authorList>
    </citation>
    <scope>NUCLEOTIDE SEQUENCE [LARGE SCALE GENOMIC DNA]</scope>
    <source>
        <strain evidence="9">LUCI</strain>
    </source>
</reference>
<keyword evidence="4 6" id="KW-0862">Zinc</keyword>
<dbReference type="InterPro" id="IPR001915">
    <property type="entry name" value="Peptidase_M48"/>
</dbReference>
<protein>
    <submittedName>
        <fullName evidence="9">Peptidase m48</fullName>
    </submittedName>
</protein>
<feature type="signal peptide" evidence="7">
    <location>
        <begin position="1"/>
        <end position="25"/>
    </location>
</feature>
<keyword evidence="10" id="KW-1185">Reference proteome</keyword>
<evidence type="ECO:0000256" key="4">
    <source>
        <dbReference type="ARBA" id="ARBA00022833"/>
    </source>
</evidence>
<proteinExistence type="inferred from homology"/>
<dbReference type="GO" id="GO:0046872">
    <property type="term" value="F:metal ion binding"/>
    <property type="evidence" value="ECO:0007669"/>
    <property type="project" value="UniProtKB-KW"/>
</dbReference>
<keyword evidence="5 6" id="KW-0482">Metalloprotease</keyword>
<evidence type="ECO:0000256" key="7">
    <source>
        <dbReference type="SAM" id="SignalP"/>
    </source>
</evidence>
<keyword evidence="2" id="KW-0479">Metal-binding</keyword>
<keyword evidence="1 6" id="KW-0645">Protease</keyword>
<dbReference type="Gene3D" id="3.30.2010.10">
    <property type="entry name" value="Metalloproteases ('zincins'), catalytic domain"/>
    <property type="match status" value="1"/>
</dbReference>
<organism evidence="9 10">
    <name type="scientific">Lucifera butyrica</name>
    <dbReference type="NCBI Taxonomy" id="1351585"/>
    <lineage>
        <taxon>Bacteria</taxon>
        <taxon>Bacillati</taxon>
        <taxon>Bacillota</taxon>
        <taxon>Negativicutes</taxon>
        <taxon>Veillonellales</taxon>
        <taxon>Veillonellaceae</taxon>
        <taxon>Lucifera</taxon>
    </lineage>
</organism>
<dbReference type="RefSeq" id="WP_165866151.1">
    <property type="nucleotide sequence ID" value="NZ_UPPP01000127.1"/>
</dbReference>
<gene>
    <name evidence="9" type="ORF">LUCI_4903</name>
</gene>
<feature type="chain" id="PRO_5039524722" evidence="7">
    <location>
        <begin position="26"/>
        <end position="357"/>
    </location>
</feature>
<evidence type="ECO:0000256" key="6">
    <source>
        <dbReference type="RuleBase" id="RU003983"/>
    </source>
</evidence>
<dbReference type="Pfam" id="PF01435">
    <property type="entry name" value="Peptidase_M48"/>
    <property type="match status" value="1"/>
</dbReference>
<dbReference type="GO" id="GO:0051603">
    <property type="term" value="P:proteolysis involved in protein catabolic process"/>
    <property type="evidence" value="ECO:0007669"/>
    <property type="project" value="TreeGrafter"/>
</dbReference>
<dbReference type="EMBL" id="UPPP01000127">
    <property type="protein sequence ID" value="VBB09608.1"/>
    <property type="molecule type" value="Genomic_DNA"/>
</dbReference>
<evidence type="ECO:0000256" key="3">
    <source>
        <dbReference type="ARBA" id="ARBA00022801"/>
    </source>
</evidence>
<name>A0A498RKM2_9FIRM</name>
<accession>A0A498RKM2</accession>
<dbReference type="PANTHER" id="PTHR22726:SF1">
    <property type="entry name" value="METALLOENDOPEPTIDASE OMA1, MITOCHONDRIAL"/>
    <property type="match status" value="1"/>
</dbReference>
<evidence type="ECO:0000256" key="5">
    <source>
        <dbReference type="ARBA" id="ARBA00023049"/>
    </source>
</evidence>
<dbReference type="InterPro" id="IPR051156">
    <property type="entry name" value="Mito/Outer_Membr_Metalloprot"/>
</dbReference>
<dbReference type="GO" id="GO:0016020">
    <property type="term" value="C:membrane"/>
    <property type="evidence" value="ECO:0007669"/>
    <property type="project" value="TreeGrafter"/>
</dbReference>
<evidence type="ECO:0000313" key="9">
    <source>
        <dbReference type="EMBL" id="VBB09608.1"/>
    </source>
</evidence>
<dbReference type="GO" id="GO:0004222">
    <property type="term" value="F:metalloendopeptidase activity"/>
    <property type="evidence" value="ECO:0007669"/>
    <property type="project" value="InterPro"/>
</dbReference>
<evidence type="ECO:0000259" key="8">
    <source>
        <dbReference type="Pfam" id="PF01435"/>
    </source>
</evidence>
<dbReference type="CDD" id="cd07324">
    <property type="entry name" value="M48C_Oma1-like"/>
    <property type="match status" value="1"/>
</dbReference>
<dbReference type="Proteomes" id="UP000277811">
    <property type="component" value="Unassembled WGS sequence"/>
</dbReference>
<keyword evidence="7" id="KW-0732">Signal</keyword>
<sequence>MRIRPLKKLLVLGLVSFMLTVPALAGSVKAEAASWGETLLYGAIAYVYINGQLNNLNDHDQAGVLKQTEHQTGVYEDKQMNEYVGNVAHRLMTNGLIKNHYAVYITPDKDFNAFCTLGRVIAVNKGAVESLNEDELAAVLGHEMGHGEHRDPVEGTKQILGLNMVVDLYLQNNPNLTSEALGVAANNYVANEVITMKEEWNADNAGFDNAVAAGYNPGGGAAAMVKLRSLVGELWHEGLSRVLSPNNHPRTSDRIHNFAKRLTDYSNGHVTVKNDTTVQIDGRDVVTPDKAYGRLAAERAYLVAGNLARVYHENALGAAYVGDDGAVYIGKQLIMTPAGNDPDSQDLAGRINAITGQ</sequence>